<dbReference type="RefSeq" id="WP_193114583.1">
    <property type="nucleotide sequence ID" value="NZ_CP041165.1"/>
</dbReference>
<dbReference type="PROSITE" id="PS50110">
    <property type="entry name" value="RESPONSE_REGULATORY"/>
    <property type="match status" value="1"/>
</dbReference>
<proteinExistence type="predicted"/>
<dbReference type="PANTHER" id="PTHR43228">
    <property type="entry name" value="TWO-COMPONENT RESPONSE REGULATOR"/>
    <property type="match status" value="1"/>
</dbReference>
<dbReference type="PANTHER" id="PTHR43228:SF1">
    <property type="entry name" value="TWO-COMPONENT RESPONSE REGULATOR ARR22"/>
    <property type="match status" value="1"/>
</dbReference>
<dbReference type="KEGG" id="smax:FJR03_05170"/>
<dbReference type="Proteomes" id="UP000593910">
    <property type="component" value="Chromosome"/>
</dbReference>
<dbReference type="SUPFAM" id="SSF52172">
    <property type="entry name" value="CheY-like"/>
    <property type="match status" value="1"/>
</dbReference>
<evidence type="ECO:0000313" key="3">
    <source>
        <dbReference type="EMBL" id="QOP41164.1"/>
    </source>
</evidence>
<protein>
    <submittedName>
        <fullName evidence="3">Response regulator</fullName>
    </submittedName>
</protein>
<keyword evidence="4" id="KW-1185">Reference proteome</keyword>
<dbReference type="EMBL" id="CP041165">
    <property type="protein sequence ID" value="QOP41164.1"/>
    <property type="molecule type" value="Genomic_DNA"/>
</dbReference>
<evidence type="ECO:0000259" key="2">
    <source>
        <dbReference type="PROSITE" id="PS50110"/>
    </source>
</evidence>
<gene>
    <name evidence="3" type="ORF">FJR03_05170</name>
</gene>
<dbReference type="AlphaFoldDB" id="A0A7M1AUR0"/>
<dbReference type="Gene3D" id="3.40.50.2300">
    <property type="match status" value="1"/>
</dbReference>
<accession>A0A7M1AUR0</accession>
<organism evidence="3 4">
    <name type="scientific">Sulfurimonas marina</name>
    <dbReference type="NCBI Taxonomy" id="2590551"/>
    <lineage>
        <taxon>Bacteria</taxon>
        <taxon>Pseudomonadati</taxon>
        <taxon>Campylobacterota</taxon>
        <taxon>Epsilonproteobacteria</taxon>
        <taxon>Campylobacterales</taxon>
        <taxon>Sulfurimonadaceae</taxon>
        <taxon>Sulfurimonas</taxon>
    </lineage>
</organism>
<dbReference type="Pfam" id="PF00072">
    <property type="entry name" value="Response_reg"/>
    <property type="match status" value="1"/>
</dbReference>
<dbReference type="InterPro" id="IPR052048">
    <property type="entry name" value="ST_Response_Regulator"/>
</dbReference>
<sequence>MGLNIDKKKLLELKELTKGVKLLYVEDNERLREKATHFLEQFFDDIYTASNGKEGLEVFRTIHTPIVITDLEMPHMDGFKMTGKIHKIAPQTKVIVTAPNEDSDTLHKALDIGVYRFLKKPLVTDKLLEALLDALHEVKLLTEQKLFDFYVETIFNSQHNLLMLYKEDEPIIVNETFLNFFQVDDIESFNIEFHSIGDTFLEHKNFLYNTEDRNWYEEALENLNKLYHVKLINHEHEFHHFVFRMTKIENQDNYYLVSLDDITDLNLLKLFDEKQSQLDEEETNQSTFINLLQSIQRNHTEIKLFNLYKGLTVTNKGIIVQADENRVALQTTYLQQRCAHHEGKLILSHSLFPADILCQSINSVNYEEQSISVADFKFLTASPTQRSSIRLTPEDDHKVSLFYEGHKFGDYVKILNLSVDAVRLSLLSLPAGFQTDEKVIVDMVFSSAGKQPLIINCEGKILYITEEKHEFHVVIKLAPKPNTQKNLINYLSKRQMALIREFKGLQYGK</sequence>
<name>A0A7M1AUR0_9BACT</name>
<dbReference type="GO" id="GO:0000160">
    <property type="term" value="P:phosphorelay signal transduction system"/>
    <property type="evidence" value="ECO:0007669"/>
    <property type="project" value="InterPro"/>
</dbReference>
<evidence type="ECO:0000256" key="1">
    <source>
        <dbReference type="PROSITE-ProRule" id="PRU00169"/>
    </source>
</evidence>
<keyword evidence="1" id="KW-0597">Phosphoprotein</keyword>
<dbReference type="InterPro" id="IPR011006">
    <property type="entry name" value="CheY-like_superfamily"/>
</dbReference>
<dbReference type="InterPro" id="IPR001789">
    <property type="entry name" value="Sig_transdc_resp-reg_receiver"/>
</dbReference>
<feature type="domain" description="Response regulatory" evidence="2">
    <location>
        <begin position="21"/>
        <end position="135"/>
    </location>
</feature>
<evidence type="ECO:0000313" key="4">
    <source>
        <dbReference type="Proteomes" id="UP000593910"/>
    </source>
</evidence>
<reference evidence="3 4" key="1">
    <citation type="submission" date="2019-06" db="EMBL/GenBank/DDBJ databases">
        <title>Sulfurimonas gotlandica sp. nov., a chemoautotrophic and psychrotolerant epsilonproteobacterium isolated from a pelagic redoxcline, and an emended description of the genus Sulfurimonas.</title>
        <authorList>
            <person name="Wang S."/>
            <person name="Jiang L."/>
            <person name="Shao Z."/>
        </authorList>
    </citation>
    <scope>NUCLEOTIDE SEQUENCE [LARGE SCALE GENOMIC DNA]</scope>
    <source>
        <strain evidence="3 4">B2</strain>
    </source>
</reference>
<feature type="modified residue" description="4-aspartylphosphate" evidence="1">
    <location>
        <position position="70"/>
    </location>
</feature>
<dbReference type="CDD" id="cd00156">
    <property type="entry name" value="REC"/>
    <property type="match status" value="1"/>
</dbReference>
<dbReference type="SMART" id="SM00448">
    <property type="entry name" value="REC"/>
    <property type="match status" value="1"/>
</dbReference>